<proteinExistence type="predicted"/>
<organism evidence="2 3">
    <name type="scientific">Apiospora marii</name>
    <dbReference type="NCBI Taxonomy" id="335849"/>
    <lineage>
        <taxon>Eukaryota</taxon>
        <taxon>Fungi</taxon>
        <taxon>Dikarya</taxon>
        <taxon>Ascomycota</taxon>
        <taxon>Pezizomycotina</taxon>
        <taxon>Sordariomycetes</taxon>
        <taxon>Xylariomycetidae</taxon>
        <taxon>Amphisphaeriales</taxon>
        <taxon>Apiosporaceae</taxon>
        <taxon>Apiospora</taxon>
    </lineage>
</organism>
<evidence type="ECO:0000313" key="2">
    <source>
        <dbReference type="EMBL" id="KAK7993098.1"/>
    </source>
</evidence>
<reference evidence="2 3" key="1">
    <citation type="submission" date="2023-01" db="EMBL/GenBank/DDBJ databases">
        <title>Analysis of 21 Apiospora genomes using comparative genomics revels a genus with tremendous synthesis potential of carbohydrate active enzymes and secondary metabolites.</title>
        <authorList>
            <person name="Sorensen T."/>
        </authorList>
    </citation>
    <scope>NUCLEOTIDE SEQUENCE [LARGE SCALE GENOMIC DNA]</scope>
    <source>
        <strain evidence="2 3">CBS 20057</strain>
    </source>
</reference>
<name>A0ABR1QZN7_9PEZI</name>
<gene>
    <name evidence="2" type="ORF">PG991_016277</name>
</gene>
<dbReference type="EMBL" id="JAQQWI010000025">
    <property type="protein sequence ID" value="KAK7993098.1"/>
    <property type="molecule type" value="Genomic_DNA"/>
</dbReference>
<protein>
    <submittedName>
        <fullName evidence="2">Uncharacterized protein</fullName>
    </submittedName>
</protein>
<evidence type="ECO:0000256" key="1">
    <source>
        <dbReference type="SAM" id="MobiDB-lite"/>
    </source>
</evidence>
<keyword evidence="3" id="KW-1185">Reference proteome</keyword>
<accession>A0ABR1QZN7</accession>
<evidence type="ECO:0000313" key="3">
    <source>
        <dbReference type="Proteomes" id="UP001396898"/>
    </source>
</evidence>
<comment type="caution">
    <text evidence="2">The sequence shown here is derived from an EMBL/GenBank/DDBJ whole genome shotgun (WGS) entry which is preliminary data.</text>
</comment>
<dbReference type="Proteomes" id="UP001396898">
    <property type="component" value="Unassembled WGS sequence"/>
</dbReference>
<sequence>MTLRNILGDLVDGGQQRMRQGRRRGLEPQRGPRFQRRPRYRADGDGDEALRQVLSRPLEIPAAGGNLGNEG</sequence>
<feature type="region of interest" description="Disordered" evidence="1">
    <location>
        <begin position="1"/>
        <end position="46"/>
    </location>
</feature>